<gene>
    <name evidence="1" type="ORF">QYF61_020728</name>
</gene>
<reference evidence="1 2" key="1">
    <citation type="journal article" date="2023" name="J. Hered.">
        <title>Chromosome-level genome of the wood stork (Mycteria americana) provides insight into avian chromosome evolution.</title>
        <authorList>
            <person name="Flamio R. Jr."/>
            <person name="Ramstad K.M."/>
        </authorList>
    </citation>
    <scope>NUCLEOTIDE SEQUENCE [LARGE SCALE GENOMIC DNA]</scope>
    <source>
        <strain evidence="1">JAX WOST 10</strain>
    </source>
</reference>
<proteinExistence type="predicted"/>
<protein>
    <submittedName>
        <fullName evidence="1">Uncharacterized protein</fullName>
    </submittedName>
</protein>
<name>A0AAN7Q6T3_MYCAM</name>
<dbReference type="SUPFAM" id="SSF57903">
    <property type="entry name" value="FYVE/PHD zinc finger"/>
    <property type="match status" value="1"/>
</dbReference>
<evidence type="ECO:0000313" key="1">
    <source>
        <dbReference type="EMBL" id="KAK4832101.1"/>
    </source>
</evidence>
<organism evidence="1 2">
    <name type="scientific">Mycteria americana</name>
    <name type="common">Wood stork</name>
    <dbReference type="NCBI Taxonomy" id="33587"/>
    <lineage>
        <taxon>Eukaryota</taxon>
        <taxon>Metazoa</taxon>
        <taxon>Chordata</taxon>
        <taxon>Craniata</taxon>
        <taxon>Vertebrata</taxon>
        <taxon>Euteleostomi</taxon>
        <taxon>Archelosauria</taxon>
        <taxon>Archosauria</taxon>
        <taxon>Dinosauria</taxon>
        <taxon>Saurischia</taxon>
        <taxon>Theropoda</taxon>
        <taxon>Coelurosauria</taxon>
        <taxon>Aves</taxon>
        <taxon>Neognathae</taxon>
        <taxon>Neoaves</taxon>
        <taxon>Aequornithes</taxon>
        <taxon>Ciconiiformes</taxon>
        <taxon>Ciconiidae</taxon>
        <taxon>Mycteria</taxon>
    </lineage>
</organism>
<dbReference type="InterPro" id="IPR011011">
    <property type="entry name" value="Znf_FYVE_PHD"/>
</dbReference>
<dbReference type="Gene3D" id="3.30.40.10">
    <property type="entry name" value="Zinc/RING finger domain, C3HC4 (zinc finger)"/>
    <property type="match status" value="1"/>
</dbReference>
<comment type="caution">
    <text evidence="1">The sequence shown here is derived from an EMBL/GenBank/DDBJ whole genome shotgun (WGS) entry which is preliminary data.</text>
</comment>
<dbReference type="EMBL" id="JAUNZN010000001">
    <property type="protein sequence ID" value="KAK4832101.1"/>
    <property type="molecule type" value="Genomic_DNA"/>
</dbReference>
<sequence>MIKGLECLSYWERLSELGLFSLEKRGSGGSYHERTRVSWHKLKYRKLHLNRRKNVFIVRVFEHWMSLPREVVESPSLEIVETIQPVKRLRCLLSTSKLVLLLKETWNKQAERKGERGCGGLTLAGCLTPTQNRRGIDILEHVQSRAIKMIRGLKHMIIEKIEPDSFQRYTVEGEEAMGTSWYILEQVPRDIVDSLLGVTMLFKIQLDKALINPVWLALLWLKLKNELLEVRRKGGNRHCQQDNSRVCVRCQKSLGLIFDRGDLCQTCKLRVCNKCRVVGTDGQWKCSVCAKI</sequence>
<dbReference type="AlphaFoldDB" id="A0AAN7Q6T3"/>
<feature type="non-terminal residue" evidence="1">
    <location>
        <position position="292"/>
    </location>
</feature>
<accession>A0AAN7Q6T3</accession>
<keyword evidence="2" id="KW-1185">Reference proteome</keyword>
<evidence type="ECO:0000313" key="2">
    <source>
        <dbReference type="Proteomes" id="UP001333110"/>
    </source>
</evidence>
<dbReference type="InterPro" id="IPR013083">
    <property type="entry name" value="Znf_RING/FYVE/PHD"/>
</dbReference>
<dbReference type="Proteomes" id="UP001333110">
    <property type="component" value="Unassembled WGS sequence"/>
</dbReference>